<keyword evidence="6" id="KW-1185">Reference proteome</keyword>
<organism evidence="5 6">
    <name type="scientific">Paenibacillus sediminis</name>
    <dbReference type="NCBI Taxonomy" id="664909"/>
    <lineage>
        <taxon>Bacteria</taxon>
        <taxon>Bacillati</taxon>
        <taxon>Bacillota</taxon>
        <taxon>Bacilli</taxon>
        <taxon>Bacillales</taxon>
        <taxon>Paenibacillaceae</taxon>
        <taxon>Paenibacillus</taxon>
    </lineage>
</organism>
<dbReference type="SUPFAM" id="SSF55383">
    <property type="entry name" value="Copper amine oxidase, domain N"/>
    <property type="match status" value="1"/>
</dbReference>
<accession>A0ABS4GZH4</accession>
<dbReference type="Proteomes" id="UP001519273">
    <property type="component" value="Unassembled WGS sequence"/>
</dbReference>
<keyword evidence="5" id="KW-0645">Protease</keyword>
<dbReference type="PANTHER" id="PTHR22939">
    <property type="entry name" value="SERINE PROTEASE FAMILY S1C HTRA-RELATED"/>
    <property type="match status" value="1"/>
</dbReference>
<evidence type="ECO:0000256" key="1">
    <source>
        <dbReference type="ARBA" id="ARBA00022825"/>
    </source>
</evidence>
<dbReference type="EMBL" id="JAGGKP010000001">
    <property type="protein sequence ID" value="MBP1935678.1"/>
    <property type="molecule type" value="Genomic_DNA"/>
</dbReference>
<dbReference type="RefSeq" id="WP_209845123.1">
    <property type="nucleotide sequence ID" value="NZ_CBCRVE010000001.1"/>
</dbReference>
<dbReference type="InterPro" id="IPR036582">
    <property type="entry name" value="Mao_N_sf"/>
</dbReference>
<evidence type="ECO:0000256" key="2">
    <source>
        <dbReference type="SAM" id="MobiDB-lite"/>
    </source>
</evidence>
<feature type="region of interest" description="Disordered" evidence="2">
    <location>
        <begin position="146"/>
        <end position="168"/>
    </location>
</feature>
<sequence length="525" mass="55879">MKKIFSCMLVAAMVLLAFGFTPTYAAASKSINVVIDGKVQSFDKQPVTISGSVLVPMRSIFQALGASVNWNNKTRSIIANKGDTKVELTIDSARAKKNGNSLVLTSPPKIVSGATMVPLRFVGESLDCTVEWDGQTRTVYIDSKQTNDAHTDSSVTSSTLPSVSQINPSQTSELSTKQIAQLNDSKVVLVQLNNALGSAVSVGNGVFLTNYHVIDGETSGYIVDLKGNKYEIGGVVAYDKDLDLALIKLKDLTGNWSSVDIGNPAELTKGDKVVAIGSPLGFQNTVSEGVVSNFMTDKGVDYIQTSAPIDHGSSGGGLFNTRGQLVGITTFMIKDNTADLNFAVSIKEAESLLNGIKGKSFSQMSTSSLSSVSQAEQPANQSSTSSTSASEAASSIESALNDAATYIPTSVGNLSLGDWQTKVDDDGTILVANTMPVDSYATYLQYYDQIESEVHDWADQVIGQAIAKHYGDHKIYIGVLFTGEFDTYPSSFESSEITSTSDGYEVTHAFILVSIDGKVDTLVRP</sequence>
<gene>
    <name evidence="5" type="ORF">J2Z20_000539</name>
</gene>
<dbReference type="GO" id="GO:0008233">
    <property type="term" value="F:peptidase activity"/>
    <property type="evidence" value="ECO:0007669"/>
    <property type="project" value="UniProtKB-KW"/>
</dbReference>
<feature type="signal peptide" evidence="3">
    <location>
        <begin position="1"/>
        <end position="25"/>
    </location>
</feature>
<dbReference type="Gene3D" id="3.30.457.10">
    <property type="entry name" value="Copper amine oxidase-like, N-terminal domain"/>
    <property type="match status" value="1"/>
</dbReference>
<dbReference type="InterPro" id="IPR012854">
    <property type="entry name" value="Cu_amine_oxidase-like_N"/>
</dbReference>
<evidence type="ECO:0000313" key="6">
    <source>
        <dbReference type="Proteomes" id="UP001519273"/>
    </source>
</evidence>
<feature type="chain" id="PRO_5045248089" evidence="3">
    <location>
        <begin position="26"/>
        <end position="525"/>
    </location>
</feature>
<dbReference type="PRINTS" id="PR00834">
    <property type="entry name" value="PROTEASES2C"/>
</dbReference>
<keyword evidence="1" id="KW-0378">Hydrolase</keyword>
<dbReference type="SUPFAM" id="SSF50494">
    <property type="entry name" value="Trypsin-like serine proteases"/>
    <property type="match status" value="1"/>
</dbReference>
<dbReference type="InterPro" id="IPR001940">
    <property type="entry name" value="Peptidase_S1C"/>
</dbReference>
<dbReference type="InterPro" id="IPR009003">
    <property type="entry name" value="Peptidase_S1_PA"/>
</dbReference>
<evidence type="ECO:0000256" key="3">
    <source>
        <dbReference type="SAM" id="SignalP"/>
    </source>
</evidence>
<evidence type="ECO:0000313" key="5">
    <source>
        <dbReference type="EMBL" id="MBP1935678.1"/>
    </source>
</evidence>
<proteinExistence type="predicted"/>
<comment type="caution">
    <text evidence="5">The sequence shown here is derived from an EMBL/GenBank/DDBJ whole genome shotgun (WGS) entry which is preliminary data.</text>
</comment>
<keyword evidence="3" id="KW-0732">Signal</keyword>
<dbReference type="GO" id="GO:0006508">
    <property type="term" value="P:proteolysis"/>
    <property type="evidence" value="ECO:0007669"/>
    <property type="project" value="UniProtKB-KW"/>
</dbReference>
<name>A0ABS4GZH4_9BACL</name>
<reference evidence="5 6" key="1">
    <citation type="submission" date="2021-03" db="EMBL/GenBank/DDBJ databases">
        <title>Genomic Encyclopedia of Type Strains, Phase IV (KMG-IV): sequencing the most valuable type-strain genomes for metagenomic binning, comparative biology and taxonomic classification.</title>
        <authorList>
            <person name="Goeker M."/>
        </authorList>
    </citation>
    <scope>NUCLEOTIDE SEQUENCE [LARGE SCALE GENOMIC DNA]</scope>
    <source>
        <strain evidence="5 6">DSM 23491</strain>
    </source>
</reference>
<dbReference type="Pfam" id="PF13365">
    <property type="entry name" value="Trypsin_2"/>
    <property type="match status" value="1"/>
</dbReference>
<feature type="compositionally biased region" description="Low complexity" evidence="2">
    <location>
        <begin position="153"/>
        <end position="164"/>
    </location>
</feature>
<dbReference type="Gene3D" id="2.40.10.120">
    <property type="match status" value="1"/>
</dbReference>
<keyword evidence="1" id="KW-0720">Serine protease</keyword>
<feature type="domain" description="Copper amine oxidase-like N-terminal" evidence="4">
    <location>
        <begin position="34"/>
        <end position="141"/>
    </location>
</feature>
<feature type="region of interest" description="Disordered" evidence="2">
    <location>
        <begin position="369"/>
        <end position="390"/>
    </location>
</feature>
<dbReference type="Pfam" id="PF07833">
    <property type="entry name" value="Cu_amine_oxidN1"/>
    <property type="match status" value="1"/>
</dbReference>
<evidence type="ECO:0000259" key="4">
    <source>
        <dbReference type="Pfam" id="PF07833"/>
    </source>
</evidence>
<dbReference type="PANTHER" id="PTHR22939:SF129">
    <property type="entry name" value="SERINE PROTEASE HTRA2, MITOCHONDRIAL"/>
    <property type="match status" value="1"/>
</dbReference>
<protein>
    <submittedName>
        <fullName evidence="5">S1-C subfamily serine protease</fullName>
    </submittedName>
</protein>